<dbReference type="AlphaFoldDB" id="A0A8J3R1Z1"/>
<protein>
    <submittedName>
        <fullName evidence="2">Uncharacterized protein</fullName>
    </submittedName>
</protein>
<accession>A0A8J3R1Z1</accession>
<reference evidence="2" key="1">
    <citation type="submission" date="2021-01" db="EMBL/GenBank/DDBJ databases">
        <title>Whole genome shotgun sequence of Rugosimonospora africana NBRC 104875.</title>
        <authorList>
            <person name="Komaki H."/>
            <person name="Tamura T."/>
        </authorList>
    </citation>
    <scope>NUCLEOTIDE SEQUENCE</scope>
    <source>
        <strain evidence="2">NBRC 104875</strain>
    </source>
</reference>
<proteinExistence type="predicted"/>
<evidence type="ECO:0000313" key="3">
    <source>
        <dbReference type="Proteomes" id="UP000642748"/>
    </source>
</evidence>
<feature type="region of interest" description="Disordered" evidence="1">
    <location>
        <begin position="253"/>
        <end position="272"/>
    </location>
</feature>
<evidence type="ECO:0000256" key="1">
    <source>
        <dbReference type="SAM" id="MobiDB-lite"/>
    </source>
</evidence>
<dbReference type="EMBL" id="BONZ01000104">
    <property type="protein sequence ID" value="GIH20761.1"/>
    <property type="molecule type" value="Genomic_DNA"/>
</dbReference>
<dbReference type="Proteomes" id="UP000642748">
    <property type="component" value="Unassembled WGS sequence"/>
</dbReference>
<keyword evidence="3" id="KW-1185">Reference proteome</keyword>
<sequence length="272" mass="30722">MSPCGPATFLERYLRGDRERVWTDLRDLGSAVRDESLFADAWGVAVETMRRVRDNVDILHRRLQDVGYQFHQPERAHAPPEADAATRLDTFETRHGPLPLSLRAFYEIVGTVDFRQSWTQLADRYLGQNRAVASVEYLGAYDPLVVEPLVCEDAVWDPDHGRRAWFLAPDECHKANHSVGMNYHVLLPDAGADFRIYGMPTSEGHLFGDYFVGYLRETFSGGGFRGVETGDDGDGYRKIPDFDITRRLAEGLRPIGTPPIEAPNNRPQPFGE</sequence>
<gene>
    <name evidence="2" type="ORF">Raf01_89330</name>
</gene>
<name>A0A8J3R1Z1_9ACTN</name>
<evidence type="ECO:0000313" key="2">
    <source>
        <dbReference type="EMBL" id="GIH20761.1"/>
    </source>
</evidence>
<dbReference type="RefSeq" id="WP_203924177.1">
    <property type="nucleotide sequence ID" value="NZ_BONZ01000104.1"/>
</dbReference>
<comment type="caution">
    <text evidence="2">The sequence shown here is derived from an EMBL/GenBank/DDBJ whole genome shotgun (WGS) entry which is preliminary data.</text>
</comment>
<organism evidence="2 3">
    <name type="scientific">Rugosimonospora africana</name>
    <dbReference type="NCBI Taxonomy" id="556532"/>
    <lineage>
        <taxon>Bacteria</taxon>
        <taxon>Bacillati</taxon>
        <taxon>Actinomycetota</taxon>
        <taxon>Actinomycetes</taxon>
        <taxon>Micromonosporales</taxon>
        <taxon>Micromonosporaceae</taxon>
        <taxon>Rugosimonospora</taxon>
    </lineage>
</organism>